<dbReference type="PANTHER" id="PTHR33112">
    <property type="entry name" value="DOMAIN PROTEIN, PUTATIVE-RELATED"/>
    <property type="match status" value="1"/>
</dbReference>
<proteinExistence type="predicted"/>
<dbReference type="InterPro" id="IPR010730">
    <property type="entry name" value="HET"/>
</dbReference>
<dbReference type="PANTHER" id="PTHR33112:SF16">
    <property type="entry name" value="HETEROKARYON INCOMPATIBILITY DOMAIN-CONTAINING PROTEIN"/>
    <property type="match status" value="1"/>
</dbReference>
<dbReference type="Proteomes" id="UP000028045">
    <property type="component" value="Unassembled WGS sequence"/>
</dbReference>
<keyword evidence="4" id="KW-1185">Reference proteome</keyword>
<organism evidence="3 4">
    <name type="scientific">Stachybotrys chartarum (strain CBS 109288 / IBT 7711)</name>
    <name type="common">Toxic black mold</name>
    <name type="synonym">Stilbospora chartarum</name>
    <dbReference type="NCBI Taxonomy" id="1280523"/>
    <lineage>
        <taxon>Eukaryota</taxon>
        <taxon>Fungi</taxon>
        <taxon>Dikarya</taxon>
        <taxon>Ascomycota</taxon>
        <taxon>Pezizomycotina</taxon>
        <taxon>Sordariomycetes</taxon>
        <taxon>Hypocreomycetidae</taxon>
        <taxon>Hypocreales</taxon>
        <taxon>Stachybotryaceae</taxon>
        <taxon>Stachybotrys</taxon>
    </lineage>
</organism>
<dbReference type="OrthoDB" id="5362512at2759"/>
<gene>
    <name evidence="3" type="ORF">S7711_09102</name>
</gene>
<evidence type="ECO:0000313" key="3">
    <source>
        <dbReference type="EMBL" id="KEY68191.1"/>
    </source>
</evidence>
<evidence type="ECO:0000259" key="2">
    <source>
        <dbReference type="Pfam" id="PF06985"/>
    </source>
</evidence>
<dbReference type="AlphaFoldDB" id="A0A084ASB2"/>
<accession>A0A084ASB2</accession>
<evidence type="ECO:0000256" key="1">
    <source>
        <dbReference type="SAM" id="MobiDB-lite"/>
    </source>
</evidence>
<dbReference type="Pfam" id="PF06985">
    <property type="entry name" value="HET"/>
    <property type="match status" value="1"/>
</dbReference>
<dbReference type="HOGENOM" id="CLU_002639_5_2_1"/>
<protein>
    <recommendedName>
        <fullName evidence="2">Heterokaryon incompatibility domain-containing protein</fullName>
    </recommendedName>
</protein>
<sequence>MSPHRETPGPNVNQVSLKDAPEPLSSKHDMKLFYIQSRYRECSSNHRKCSHFPRLIAPALQLPSRLLDVQGAKIKLKCGVRDGDQLEYTTLSHIWGPDPSVCPRLTQTALDDFEAEIPETSLPTKYLEAIRITKALGFQYIWIDSLCIIQDSAEDWKREAKKMSAVYGRSSCNISYVYPSSHASTKQHLRDPRISLPCRLFQSSTPLESDTTPSLVVQTTDRPLVRHWSANSFKVSWPLLSRAWVFQERLLCPRNIYYGSDILYWECSEGVEDDFYGPVILSEGSKAEFHSVFDLQDKPTSHSIKAPIEQWFSMIQSYRLNSLTFETDRIMAFAGIARAIQLQTKYIYLAGIWREFAELGLLWHIEPPWGRTTPLFQDFCARKKQMQIQAPSWSWFSVPTIPDAKSAQIDAVGFRICSILRAQAPFALYKAKIVSFNHPGLASDPESLLYDFQGLSITLRAPKIPCTMLWDEGVLRVLPRGHYMLGDAGWQDPREAMGYCHDDCESTPNSEPPAHTFMVLTMFCASAMHRGKEIEYDKEAPRHLRACPTWQYAGLVIVPAAEKGFWRRVGVFKFSTKPRDGVREVETPFNWEHEEEDIILV</sequence>
<dbReference type="EMBL" id="KL648586">
    <property type="protein sequence ID" value="KEY68191.1"/>
    <property type="molecule type" value="Genomic_DNA"/>
</dbReference>
<name>A0A084ASB2_STACB</name>
<feature type="region of interest" description="Disordered" evidence="1">
    <location>
        <begin position="1"/>
        <end position="24"/>
    </location>
</feature>
<reference evidence="3 4" key="1">
    <citation type="journal article" date="2014" name="BMC Genomics">
        <title>Comparative genome sequencing reveals chemotype-specific gene clusters in the toxigenic black mold Stachybotrys.</title>
        <authorList>
            <person name="Semeiks J."/>
            <person name="Borek D."/>
            <person name="Otwinowski Z."/>
            <person name="Grishin N.V."/>
        </authorList>
    </citation>
    <scope>NUCLEOTIDE SEQUENCE [LARGE SCALE GENOMIC DNA]</scope>
    <source>
        <strain evidence="4">CBS 109288 / IBT 7711</strain>
    </source>
</reference>
<evidence type="ECO:0000313" key="4">
    <source>
        <dbReference type="Proteomes" id="UP000028045"/>
    </source>
</evidence>
<feature type="domain" description="Heterokaryon incompatibility" evidence="2">
    <location>
        <begin position="88"/>
        <end position="248"/>
    </location>
</feature>